<protein>
    <recommendedName>
        <fullName evidence="4">AIG1-type G domain-containing protein</fullName>
    </recommendedName>
</protein>
<dbReference type="GO" id="GO:0005525">
    <property type="term" value="F:GTP binding"/>
    <property type="evidence" value="ECO:0007669"/>
    <property type="project" value="UniProtKB-KW"/>
</dbReference>
<keyword evidence="6" id="KW-1185">Reference proteome</keyword>
<evidence type="ECO:0000313" key="5">
    <source>
        <dbReference type="Ensembl" id="ENSNFUP00015044486.1"/>
    </source>
</evidence>
<dbReference type="Proteomes" id="UP000694548">
    <property type="component" value="Unassembled WGS sequence"/>
</dbReference>
<sequence>MEMDDDCCFHGNNIFSILNQRGSHLRSEKRDALVLNVLLLGDRQSGRSSVGNALIGGQEFPTGICAPGVSKTTGCQIRSRSFPGYFRRQGAESDLVLRMIDTPTVWPRPQTLHEHCPEGVHVLMIVVRTDQPPENTRLQLYAQSVFGPDWNRHTTLIFTHADLLQEAGLQPSVYLAHTTDWLKALAKEVGGGVSFLDNTSDWPLIRGRPLRDQLLRLSARNHHRALRIRAELNSQLFDVLLQLGVLHQQLLLLSDRRLQH</sequence>
<keyword evidence="3" id="KW-0342">GTP-binding</keyword>
<feature type="domain" description="AIG1-type G" evidence="4">
    <location>
        <begin position="35"/>
        <end position="199"/>
    </location>
</feature>
<organism evidence="5 6">
    <name type="scientific">Nothobranchius furzeri</name>
    <name type="common">Turquoise killifish</name>
    <dbReference type="NCBI Taxonomy" id="105023"/>
    <lineage>
        <taxon>Eukaryota</taxon>
        <taxon>Metazoa</taxon>
        <taxon>Chordata</taxon>
        <taxon>Craniata</taxon>
        <taxon>Vertebrata</taxon>
        <taxon>Euteleostomi</taxon>
        <taxon>Actinopterygii</taxon>
        <taxon>Neopterygii</taxon>
        <taxon>Teleostei</taxon>
        <taxon>Neoteleostei</taxon>
        <taxon>Acanthomorphata</taxon>
        <taxon>Ovalentaria</taxon>
        <taxon>Atherinomorphae</taxon>
        <taxon>Cyprinodontiformes</taxon>
        <taxon>Nothobranchiidae</taxon>
        <taxon>Nothobranchius</taxon>
    </lineage>
</organism>
<dbReference type="InterPro" id="IPR027417">
    <property type="entry name" value="P-loop_NTPase"/>
</dbReference>
<accession>A0A8C6VW82</accession>
<dbReference type="Gene3D" id="3.40.50.300">
    <property type="entry name" value="P-loop containing nucleotide triphosphate hydrolases"/>
    <property type="match status" value="1"/>
</dbReference>
<dbReference type="Ensembl" id="ENSNFUT00015046424.1">
    <property type="protein sequence ID" value="ENSNFUP00015044486.1"/>
    <property type="gene ID" value="ENSNFUG00015021171.1"/>
</dbReference>
<name>A0A8C6VW82_NOTFU</name>
<dbReference type="SUPFAM" id="SSF52540">
    <property type="entry name" value="P-loop containing nucleoside triphosphate hydrolases"/>
    <property type="match status" value="1"/>
</dbReference>
<gene>
    <name evidence="5" type="primary">LOC107396475</name>
</gene>
<dbReference type="PANTHER" id="PTHR10903">
    <property type="entry name" value="GTPASE, IMAP FAMILY MEMBER-RELATED"/>
    <property type="match status" value="1"/>
</dbReference>
<evidence type="ECO:0000256" key="1">
    <source>
        <dbReference type="ARBA" id="ARBA00008535"/>
    </source>
</evidence>
<proteinExistence type="inferred from homology"/>
<comment type="similarity">
    <text evidence="1">Belongs to the TRAFAC class TrmE-Era-EngA-EngB-Septin-like GTPase superfamily. AIG1/Toc34/Toc159-like paraseptin GTPase family. IAN subfamily.</text>
</comment>
<evidence type="ECO:0000259" key="4">
    <source>
        <dbReference type="Pfam" id="PF04548"/>
    </source>
</evidence>
<dbReference type="PANTHER" id="PTHR10903:SF103">
    <property type="entry name" value="GTPASE IMAP FAMILY MEMBER GIMD1"/>
    <property type="match status" value="1"/>
</dbReference>
<dbReference type="InterPro" id="IPR045058">
    <property type="entry name" value="GIMA/IAN/Toc"/>
</dbReference>
<dbReference type="Pfam" id="PF04548">
    <property type="entry name" value="AIG1"/>
    <property type="match status" value="1"/>
</dbReference>
<reference evidence="5" key="2">
    <citation type="submission" date="2025-09" db="UniProtKB">
        <authorList>
            <consortium name="Ensembl"/>
        </authorList>
    </citation>
    <scope>IDENTIFICATION</scope>
</reference>
<dbReference type="AlphaFoldDB" id="A0A8C6VW82"/>
<dbReference type="GeneTree" id="ENSGT00940000175283"/>
<evidence type="ECO:0000256" key="3">
    <source>
        <dbReference type="ARBA" id="ARBA00023134"/>
    </source>
</evidence>
<keyword evidence="2" id="KW-0547">Nucleotide-binding</keyword>
<evidence type="ECO:0000313" key="6">
    <source>
        <dbReference type="Proteomes" id="UP000694548"/>
    </source>
</evidence>
<dbReference type="InterPro" id="IPR006703">
    <property type="entry name" value="G_AIG1"/>
</dbReference>
<evidence type="ECO:0000256" key="2">
    <source>
        <dbReference type="ARBA" id="ARBA00022741"/>
    </source>
</evidence>
<reference evidence="5" key="1">
    <citation type="submission" date="2025-08" db="UniProtKB">
        <authorList>
            <consortium name="Ensembl"/>
        </authorList>
    </citation>
    <scope>IDENTIFICATION</scope>
</reference>